<evidence type="ECO:0000256" key="1">
    <source>
        <dbReference type="ARBA" id="ARBA00022737"/>
    </source>
</evidence>
<gene>
    <name evidence="3" type="ORF">PACLA_8A003395</name>
</gene>
<dbReference type="EMBL" id="CACRXK020021909">
    <property type="protein sequence ID" value="CAB4036324.1"/>
    <property type="molecule type" value="Genomic_DNA"/>
</dbReference>
<comment type="caution">
    <text evidence="3">The sequence shown here is derived from an EMBL/GenBank/DDBJ whole genome shotgun (WGS) entry which is preliminary data.</text>
</comment>
<evidence type="ECO:0000313" key="4">
    <source>
        <dbReference type="Proteomes" id="UP001152795"/>
    </source>
</evidence>
<dbReference type="SUPFAM" id="SSF48452">
    <property type="entry name" value="TPR-like"/>
    <property type="match status" value="1"/>
</dbReference>
<reference evidence="3" key="1">
    <citation type="submission" date="2020-04" db="EMBL/GenBank/DDBJ databases">
        <authorList>
            <person name="Alioto T."/>
            <person name="Alioto T."/>
            <person name="Gomez Garrido J."/>
        </authorList>
    </citation>
    <scope>NUCLEOTIDE SEQUENCE</scope>
    <source>
        <strain evidence="3">A484AB</strain>
    </source>
</reference>
<dbReference type="Proteomes" id="UP001152795">
    <property type="component" value="Unassembled WGS sequence"/>
</dbReference>
<dbReference type="PANTHER" id="PTHR45641:SF1">
    <property type="entry name" value="AAA+ ATPASE DOMAIN-CONTAINING PROTEIN"/>
    <property type="match status" value="1"/>
</dbReference>
<dbReference type="InterPro" id="IPR011990">
    <property type="entry name" value="TPR-like_helical_dom_sf"/>
</dbReference>
<dbReference type="Pfam" id="PF13424">
    <property type="entry name" value="TPR_12"/>
    <property type="match status" value="2"/>
</dbReference>
<organism evidence="3 4">
    <name type="scientific">Paramuricea clavata</name>
    <name type="common">Red gorgonian</name>
    <name type="synonym">Violescent sea-whip</name>
    <dbReference type="NCBI Taxonomy" id="317549"/>
    <lineage>
        <taxon>Eukaryota</taxon>
        <taxon>Metazoa</taxon>
        <taxon>Cnidaria</taxon>
        <taxon>Anthozoa</taxon>
        <taxon>Octocorallia</taxon>
        <taxon>Malacalcyonacea</taxon>
        <taxon>Plexauridae</taxon>
        <taxon>Paramuricea</taxon>
    </lineage>
</organism>
<dbReference type="Gene3D" id="1.25.40.10">
    <property type="entry name" value="Tetratricopeptide repeat domain"/>
    <property type="match status" value="2"/>
</dbReference>
<dbReference type="PROSITE" id="PS50005">
    <property type="entry name" value="TPR"/>
    <property type="match status" value="1"/>
</dbReference>
<dbReference type="OrthoDB" id="1658288at2759"/>
<keyword evidence="4" id="KW-1185">Reference proteome</keyword>
<dbReference type="PANTHER" id="PTHR45641">
    <property type="entry name" value="TETRATRICOPEPTIDE REPEAT PROTEIN (AFU_ORTHOLOGUE AFUA_6G03870)"/>
    <property type="match status" value="1"/>
</dbReference>
<protein>
    <submittedName>
        <fullName evidence="3">Kinesin light chain-like</fullName>
    </submittedName>
</protein>
<dbReference type="SMART" id="SM00028">
    <property type="entry name" value="TPR"/>
    <property type="match status" value="4"/>
</dbReference>
<name>A0A6S7K1B2_PARCT</name>
<evidence type="ECO:0000256" key="2">
    <source>
        <dbReference type="ARBA" id="ARBA00022803"/>
    </source>
</evidence>
<dbReference type="AlphaFoldDB" id="A0A6S7K1B2"/>
<proteinExistence type="predicted"/>
<sequence length="448" mass="51093">MFSKIYNLAIVEAKEQRKFKAVHQLLIAKAVYEITWPDGNTLPLLKEAEQIEKQNPLLTSKVIMGKRMCYHGIHLLIHRAATKGGKILENGISLLSSENTVLKLLSFQILALFGTQRKKISYYRNIVLTECAKRPSLYAFFKALQEDNCTDEKENESLKAKSEPLVLELGLLIHSIAEGYNMNQVIYKLGLSISKLQKEVEVEAQNDRLYRPLLLLVETAVEGVKIKQESPEALQLTLDNFIAKNGRLNADTAARYHYIGKTLGKLNNYDASLKSHYEALDIRLELYGYNHADTAGSYYEIGVVQLNKRDYESALQSFKQALDIRENLYGKIHLAVSRIYFCIGVTKYRLKEYDSAAHWHLQALDIRVALYGKEHPAVATSYYSIAECQCEIQDYDSALESCQQALDIRLELFGQESEDTSESYDQMELIRSLKKVCESSLELQSKNY</sequence>
<keyword evidence="1" id="KW-0677">Repeat</keyword>
<evidence type="ECO:0000313" key="3">
    <source>
        <dbReference type="EMBL" id="CAB4036324.1"/>
    </source>
</evidence>
<accession>A0A6S7K1B2</accession>
<keyword evidence="2" id="KW-0802">TPR repeat</keyword>
<dbReference type="InterPro" id="IPR019734">
    <property type="entry name" value="TPR_rpt"/>
</dbReference>
<dbReference type="PROSITE" id="PS50293">
    <property type="entry name" value="TPR_REGION"/>
    <property type="match status" value="1"/>
</dbReference>